<gene>
    <name evidence="7" type="ORF">Pla8534_02400</name>
</gene>
<dbReference type="InterPro" id="IPR005636">
    <property type="entry name" value="DTW"/>
</dbReference>
<dbReference type="AlphaFoldDB" id="A0A518DKX3"/>
<sequence length="375" mass="42180">MFKRCYQCFRPVDLCFCEAIPRIDNRTEILLLQHRSERSHPFNTARIVKQALTRCQLVVGHYQTMREMELPIAASTGLLFPKADAPELSELSPEDRPQQLVVIDGTWGQAKAIVRETPQLHNLPGYRLSPSSPGRYRIRREPTPQSLSTLEAVVSALHVLEPETAGLPQLLAAFDRMVDDQLARSAGLAEGRVRKSRGDRPTHVPAALLDDEGDLVVAYGESTPGERGKRSTRALPVNWVARRLGEGEEFSCRLRQPEPLSASALEYMNLPDGAEDAVTEQEFGDRWARFLRPTDTLVVYHHRTLRLLENAGAAAPRCLVLKSIFHRWRSDCHSLEDLLAAEEIEVPADHLQPRAQLRLRMAVALVDRLRSSFAP</sequence>
<dbReference type="GO" id="GO:0008033">
    <property type="term" value="P:tRNA processing"/>
    <property type="evidence" value="ECO:0007669"/>
    <property type="project" value="UniProtKB-KW"/>
</dbReference>
<dbReference type="PANTHER" id="PTHR21392">
    <property type="entry name" value="TRNA-URIDINE AMINOCARBOXYPROPYLTRANSFERASE 2"/>
    <property type="match status" value="1"/>
</dbReference>
<dbReference type="PANTHER" id="PTHR21392:SF0">
    <property type="entry name" value="TRNA-URIDINE AMINOCARBOXYPROPYLTRANSFERASE 2"/>
    <property type="match status" value="1"/>
</dbReference>
<evidence type="ECO:0000256" key="2">
    <source>
        <dbReference type="ARBA" id="ARBA00022679"/>
    </source>
</evidence>
<evidence type="ECO:0000256" key="1">
    <source>
        <dbReference type="ARBA" id="ARBA00012386"/>
    </source>
</evidence>
<proteinExistence type="inferred from homology"/>
<dbReference type="KEGG" id="lcre:Pla8534_02400"/>
<keyword evidence="2" id="KW-0808">Transferase</keyword>
<feature type="domain" description="DTW" evidence="6">
    <location>
        <begin position="1"/>
        <end position="186"/>
    </location>
</feature>
<evidence type="ECO:0000256" key="5">
    <source>
        <dbReference type="ARBA" id="ARBA00034489"/>
    </source>
</evidence>
<accession>A0A518DKX3</accession>
<protein>
    <recommendedName>
        <fullName evidence="1">tRNA-uridine aminocarboxypropyltransferase</fullName>
        <ecNumber evidence="1">2.5.1.25</ecNumber>
    </recommendedName>
</protein>
<dbReference type="GO" id="GO:0016432">
    <property type="term" value="F:tRNA-uridine aminocarboxypropyltransferase activity"/>
    <property type="evidence" value="ECO:0007669"/>
    <property type="project" value="UniProtKB-EC"/>
</dbReference>
<dbReference type="EMBL" id="CP036433">
    <property type="protein sequence ID" value="QDU92492.1"/>
    <property type="molecule type" value="Genomic_DNA"/>
</dbReference>
<evidence type="ECO:0000256" key="3">
    <source>
        <dbReference type="ARBA" id="ARBA00022691"/>
    </source>
</evidence>
<evidence type="ECO:0000256" key="4">
    <source>
        <dbReference type="ARBA" id="ARBA00022694"/>
    </source>
</evidence>
<evidence type="ECO:0000313" key="8">
    <source>
        <dbReference type="Proteomes" id="UP000317648"/>
    </source>
</evidence>
<reference evidence="7 8" key="1">
    <citation type="submission" date="2019-02" db="EMBL/GenBank/DDBJ databases">
        <title>Deep-cultivation of Planctomycetes and their phenomic and genomic characterization uncovers novel biology.</title>
        <authorList>
            <person name="Wiegand S."/>
            <person name="Jogler M."/>
            <person name="Boedeker C."/>
            <person name="Pinto D."/>
            <person name="Vollmers J."/>
            <person name="Rivas-Marin E."/>
            <person name="Kohn T."/>
            <person name="Peeters S.H."/>
            <person name="Heuer A."/>
            <person name="Rast P."/>
            <person name="Oberbeckmann S."/>
            <person name="Bunk B."/>
            <person name="Jeske O."/>
            <person name="Meyerdierks A."/>
            <person name="Storesund J.E."/>
            <person name="Kallscheuer N."/>
            <person name="Luecker S."/>
            <person name="Lage O.M."/>
            <person name="Pohl T."/>
            <person name="Merkel B.J."/>
            <person name="Hornburger P."/>
            <person name="Mueller R.-W."/>
            <person name="Bruemmer F."/>
            <person name="Labrenz M."/>
            <person name="Spormann A.M."/>
            <person name="Op den Camp H."/>
            <person name="Overmann J."/>
            <person name="Amann R."/>
            <person name="Jetten M.S.M."/>
            <person name="Mascher T."/>
            <person name="Medema M.H."/>
            <person name="Devos D.P."/>
            <person name="Kaster A.-K."/>
            <person name="Ovreas L."/>
            <person name="Rohde M."/>
            <person name="Galperin M.Y."/>
            <person name="Jogler C."/>
        </authorList>
    </citation>
    <scope>NUCLEOTIDE SEQUENCE [LARGE SCALE GENOMIC DNA]</scope>
    <source>
        <strain evidence="7 8">Pla85_3_4</strain>
    </source>
</reference>
<organism evidence="7 8">
    <name type="scientific">Lignipirellula cremea</name>
    <dbReference type="NCBI Taxonomy" id="2528010"/>
    <lineage>
        <taxon>Bacteria</taxon>
        <taxon>Pseudomonadati</taxon>
        <taxon>Planctomycetota</taxon>
        <taxon>Planctomycetia</taxon>
        <taxon>Pirellulales</taxon>
        <taxon>Pirellulaceae</taxon>
        <taxon>Lignipirellula</taxon>
    </lineage>
</organism>
<keyword evidence="4" id="KW-0819">tRNA processing</keyword>
<dbReference type="InterPro" id="IPR039262">
    <property type="entry name" value="DTWD2/TAPT"/>
</dbReference>
<keyword evidence="3" id="KW-0949">S-adenosyl-L-methionine</keyword>
<name>A0A518DKX3_9BACT</name>
<dbReference type="EC" id="2.5.1.25" evidence="1"/>
<evidence type="ECO:0000259" key="6">
    <source>
        <dbReference type="SMART" id="SM01144"/>
    </source>
</evidence>
<dbReference type="SMART" id="SM01144">
    <property type="entry name" value="DTW"/>
    <property type="match status" value="1"/>
</dbReference>
<keyword evidence="8" id="KW-1185">Reference proteome</keyword>
<comment type="similarity">
    <text evidence="5">Belongs to the TDD superfamily. DTWD2 family.</text>
</comment>
<dbReference type="Proteomes" id="UP000317648">
    <property type="component" value="Chromosome"/>
</dbReference>
<dbReference type="Pfam" id="PF03942">
    <property type="entry name" value="DTW"/>
    <property type="match status" value="1"/>
</dbReference>
<dbReference type="RefSeq" id="WP_197442899.1">
    <property type="nucleotide sequence ID" value="NZ_CP036433.1"/>
</dbReference>
<evidence type="ECO:0000313" key="7">
    <source>
        <dbReference type="EMBL" id="QDU92492.1"/>
    </source>
</evidence>